<dbReference type="GO" id="GO:0042925">
    <property type="term" value="F:benzoate transmembrane transporter activity"/>
    <property type="evidence" value="ECO:0007669"/>
    <property type="project" value="InterPro"/>
</dbReference>
<evidence type="ECO:0000313" key="2">
    <source>
        <dbReference type="EMBL" id="STX52809.1"/>
    </source>
</evidence>
<feature type="transmembrane region" description="Helical" evidence="1">
    <location>
        <begin position="163"/>
        <end position="186"/>
    </location>
</feature>
<gene>
    <name evidence="2" type="primary">ydcO</name>
    <name evidence="2" type="ORF">NCTC13316_02934</name>
</gene>
<evidence type="ECO:0000313" key="3">
    <source>
        <dbReference type="Proteomes" id="UP000254794"/>
    </source>
</evidence>
<dbReference type="Pfam" id="PF03594">
    <property type="entry name" value="BenE"/>
    <property type="match status" value="1"/>
</dbReference>
<dbReference type="NCBIfam" id="TIGR00843">
    <property type="entry name" value="benE"/>
    <property type="match status" value="1"/>
</dbReference>
<name>A0A378JRL0_9GAMM</name>
<keyword evidence="3" id="KW-1185">Reference proteome</keyword>
<protein>
    <submittedName>
        <fullName evidence="2">Inner membrane protein ydcO</fullName>
    </submittedName>
</protein>
<feature type="transmembrane region" description="Helical" evidence="1">
    <location>
        <begin position="318"/>
        <end position="337"/>
    </location>
</feature>
<feature type="transmembrane region" description="Helical" evidence="1">
    <location>
        <begin position="245"/>
        <end position="275"/>
    </location>
</feature>
<dbReference type="AlphaFoldDB" id="A0A378JRL0"/>
<dbReference type="GO" id="GO:0005886">
    <property type="term" value="C:plasma membrane"/>
    <property type="evidence" value="ECO:0007669"/>
    <property type="project" value="TreeGrafter"/>
</dbReference>
<evidence type="ECO:0000256" key="1">
    <source>
        <dbReference type="SAM" id="Phobius"/>
    </source>
</evidence>
<feature type="transmembrane region" description="Helical" evidence="1">
    <location>
        <begin position="207"/>
        <end position="225"/>
    </location>
</feature>
<sequence>MASNFPLSQMMAGFMSVIIGFSSTAVIILQAAAAAGTSTAELNSWIFSLCIGVACTCIGLSLYYRIPILTAWSTPGAAFLIASLPGIPLNQAIGAFIFSAILTIFAGLSGSVTKIMRFIPNSIASAMLAGILLHFGLGLFMAVQGQALLVLGMIFIYLLGKQFFPRVVILMVMAAGMIIAASEGLINTAALHLELAYPIFIKPEFSWAVLASIGFPLAIVTMTSQNLPGFSVLKVAGYQPPISAIISWVGVANLLVAPFGGFSVNLAALTAAMCANEEAHKDPALRYYSTIWAGFFYLLIALCGATLLALLAALPKELMAALAGLALLSTLGSNLKAAVEDDMHRDSALITFLVAASGISLLGVNAAFWSLLAGLIASHLPGSFAKLLNKLQHN</sequence>
<dbReference type="RefSeq" id="WP_115332334.1">
    <property type="nucleotide sequence ID" value="NZ_CAAAHP010000003.1"/>
</dbReference>
<keyword evidence="1" id="KW-0812">Transmembrane</keyword>
<feature type="transmembrane region" description="Helical" evidence="1">
    <location>
        <begin position="93"/>
        <end position="112"/>
    </location>
</feature>
<dbReference type="PANTHER" id="PTHR30199:SF0">
    <property type="entry name" value="INNER MEMBRANE PROTEIN YDCO"/>
    <property type="match status" value="1"/>
</dbReference>
<dbReference type="EMBL" id="UGOD01000001">
    <property type="protein sequence ID" value="STX52809.1"/>
    <property type="molecule type" value="Genomic_DNA"/>
</dbReference>
<feature type="transmembrane region" description="Helical" evidence="1">
    <location>
        <begin position="44"/>
        <end position="64"/>
    </location>
</feature>
<keyword evidence="1" id="KW-1133">Transmembrane helix</keyword>
<keyword evidence="1" id="KW-0472">Membrane</keyword>
<feature type="transmembrane region" description="Helical" evidence="1">
    <location>
        <begin position="349"/>
        <end position="377"/>
    </location>
</feature>
<dbReference type="PANTHER" id="PTHR30199">
    <property type="entry name" value="MFS FAMILY TRANSPORTER, PREDICTED SUBSTRATE BENZOATE"/>
    <property type="match status" value="1"/>
</dbReference>
<organism evidence="2 3">
    <name type="scientific">Legionella busanensis</name>
    <dbReference type="NCBI Taxonomy" id="190655"/>
    <lineage>
        <taxon>Bacteria</taxon>
        <taxon>Pseudomonadati</taxon>
        <taxon>Pseudomonadota</taxon>
        <taxon>Gammaproteobacteria</taxon>
        <taxon>Legionellales</taxon>
        <taxon>Legionellaceae</taxon>
        <taxon>Legionella</taxon>
    </lineage>
</organism>
<proteinExistence type="predicted"/>
<reference evidence="2 3" key="1">
    <citation type="submission" date="2018-06" db="EMBL/GenBank/DDBJ databases">
        <authorList>
            <consortium name="Pathogen Informatics"/>
            <person name="Doyle S."/>
        </authorList>
    </citation>
    <scope>NUCLEOTIDE SEQUENCE [LARGE SCALE GENOMIC DNA]</scope>
    <source>
        <strain evidence="2 3">NCTC13316</strain>
    </source>
</reference>
<feature type="transmembrane region" description="Helical" evidence="1">
    <location>
        <begin position="287"/>
        <end position="312"/>
    </location>
</feature>
<feature type="transmembrane region" description="Helical" evidence="1">
    <location>
        <begin position="124"/>
        <end position="157"/>
    </location>
</feature>
<dbReference type="OrthoDB" id="9792424at2"/>
<accession>A0A378JRL0</accession>
<dbReference type="InterPro" id="IPR004711">
    <property type="entry name" value="Benzoate_Transporter"/>
</dbReference>
<dbReference type="Proteomes" id="UP000254794">
    <property type="component" value="Unassembled WGS sequence"/>
</dbReference>